<comment type="caution">
    <text evidence="1">The sequence shown here is derived from an EMBL/GenBank/DDBJ whole genome shotgun (WGS) entry which is preliminary data.</text>
</comment>
<evidence type="ECO:0000313" key="2">
    <source>
        <dbReference type="Proteomes" id="UP000762676"/>
    </source>
</evidence>
<sequence length="249" mass="26924">MPRQQTSVFDGIGFGKAVDHTAISQKRKLALDVGDFDHDMEQDCNEQSQQQQPVQELESLPGCLKNSSQAVHLSSTPSCPVSSSLFTSYTHQRVDSTQDVAAAVSFSSAALTSSVFTSPPMSSPSTPLSTKVQACSPSLADLFKSRLRQRQLELEGSGPGTVPHLVYDNNANCFTQDMTVEGMGDGYIKEPNNNNNCNSNNNNNNASLAIGSHQEPIHCGLMCDLVDRKLALILAEFHELEEWSAVSSS</sequence>
<accession>A0AAV4EJA5</accession>
<reference evidence="1 2" key="1">
    <citation type="journal article" date="2021" name="Elife">
        <title>Chloroplast acquisition without the gene transfer in kleptoplastic sea slugs, Plakobranchus ocellatus.</title>
        <authorList>
            <person name="Maeda T."/>
            <person name="Takahashi S."/>
            <person name="Yoshida T."/>
            <person name="Shimamura S."/>
            <person name="Takaki Y."/>
            <person name="Nagai Y."/>
            <person name="Toyoda A."/>
            <person name="Suzuki Y."/>
            <person name="Arimoto A."/>
            <person name="Ishii H."/>
            <person name="Satoh N."/>
            <person name="Nishiyama T."/>
            <person name="Hasebe M."/>
            <person name="Maruyama T."/>
            <person name="Minagawa J."/>
            <person name="Obokata J."/>
            <person name="Shigenobu S."/>
        </authorList>
    </citation>
    <scope>NUCLEOTIDE SEQUENCE [LARGE SCALE GENOMIC DNA]</scope>
</reference>
<name>A0AAV4EJA5_9GAST</name>
<protein>
    <submittedName>
        <fullName evidence="1">Uncharacterized protein</fullName>
    </submittedName>
</protein>
<dbReference type="AlphaFoldDB" id="A0AAV4EJA5"/>
<gene>
    <name evidence="1" type="ORF">ElyMa_000094900</name>
</gene>
<evidence type="ECO:0000313" key="1">
    <source>
        <dbReference type="EMBL" id="GFR61063.1"/>
    </source>
</evidence>
<keyword evidence="2" id="KW-1185">Reference proteome</keyword>
<dbReference type="EMBL" id="BMAT01000165">
    <property type="protein sequence ID" value="GFR61063.1"/>
    <property type="molecule type" value="Genomic_DNA"/>
</dbReference>
<dbReference type="Proteomes" id="UP000762676">
    <property type="component" value="Unassembled WGS sequence"/>
</dbReference>
<organism evidence="1 2">
    <name type="scientific">Elysia marginata</name>
    <dbReference type="NCBI Taxonomy" id="1093978"/>
    <lineage>
        <taxon>Eukaryota</taxon>
        <taxon>Metazoa</taxon>
        <taxon>Spiralia</taxon>
        <taxon>Lophotrochozoa</taxon>
        <taxon>Mollusca</taxon>
        <taxon>Gastropoda</taxon>
        <taxon>Heterobranchia</taxon>
        <taxon>Euthyneura</taxon>
        <taxon>Panpulmonata</taxon>
        <taxon>Sacoglossa</taxon>
        <taxon>Placobranchoidea</taxon>
        <taxon>Plakobranchidae</taxon>
        <taxon>Elysia</taxon>
    </lineage>
</organism>
<proteinExistence type="predicted"/>